<dbReference type="AlphaFoldDB" id="A0A815VY71"/>
<gene>
    <name evidence="2" type="ORF">GPM918_LOCUS38367</name>
    <name evidence="3" type="ORF">SRO942_LOCUS39184</name>
</gene>
<evidence type="ECO:0000313" key="2">
    <source>
        <dbReference type="EMBL" id="CAF1536457.1"/>
    </source>
</evidence>
<evidence type="ECO:0000313" key="3">
    <source>
        <dbReference type="EMBL" id="CAF4396305.1"/>
    </source>
</evidence>
<feature type="non-terminal residue" evidence="2">
    <location>
        <position position="1"/>
    </location>
</feature>
<evidence type="ECO:0000256" key="1">
    <source>
        <dbReference type="SAM" id="MobiDB-lite"/>
    </source>
</evidence>
<dbReference type="Proteomes" id="UP000681722">
    <property type="component" value="Unassembled WGS sequence"/>
</dbReference>
<accession>A0A815VY71</accession>
<name>A0A815VY71_9BILA</name>
<organism evidence="2 4">
    <name type="scientific">Didymodactylos carnosus</name>
    <dbReference type="NCBI Taxonomy" id="1234261"/>
    <lineage>
        <taxon>Eukaryota</taxon>
        <taxon>Metazoa</taxon>
        <taxon>Spiralia</taxon>
        <taxon>Gnathifera</taxon>
        <taxon>Rotifera</taxon>
        <taxon>Eurotatoria</taxon>
        <taxon>Bdelloidea</taxon>
        <taxon>Philodinida</taxon>
        <taxon>Philodinidae</taxon>
        <taxon>Didymodactylos</taxon>
    </lineage>
</organism>
<reference evidence="2" key="1">
    <citation type="submission" date="2021-02" db="EMBL/GenBank/DDBJ databases">
        <authorList>
            <person name="Nowell W R."/>
        </authorList>
    </citation>
    <scope>NUCLEOTIDE SEQUENCE</scope>
</reference>
<dbReference type="Proteomes" id="UP000663829">
    <property type="component" value="Unassembled WGS sequence"/>
</dbReference>
<feature type="region of interest" description="Disordered" evidence="1">
    <location>
        <begin position="1"/>
        <end position="88"/>
    </location>
</feature>
<comment type="caution">
    <text evidence="2">The sequence shown here is derived from an EMBL/GenBank/DDBJ whole genome shotgun (WGS) entry which is preliminary data.</text>
</comment>
<protein>
    <submittedName>
        <fullName evidence="2">Uncharacterized protein</fullName>
    </submittedName>
</protein>
<evidence type="ECO:0000313" key="4">
    <source>
        <dbReference type="Proteomes" id="UP000663829"/>
    </source>
</evidence>
<feature type="compositionally biased region" description="Polar residues" evidence="1">
    <location>
        <begin position="27"/>
        <end position="59"/>
    </location>
</feature>
<keyword evidence="4" id="KW-1185">Reference proteome</keyword>
<dbReference type="EMBL" id="CAJOBC010090962">
    <property type="protein sequence ID" value="CAF4396305.1"/>
    <property type="molecule type" value="Genomic_DNA"/>
</dbReference>
<proteinExistence type="predicted"/>
<dbReference type="EMBL" id="CAJNOQ010025362">
    <property type="protein sequence ID" value="CAF1536457.1"/>
    <property type="molecule type" value="Genomic_DNA"/>
</dbReference>
<sequence>SFSVPEALHSRNKDRSRSPHRSHLVGTRQSTLNSPHTSSSNTIHPRFQLESSSTLTLQPTAGDLNRSRSLTSPQHERPATIADVTNFQQEDIGRYHEASRRIPPTSVQGAAIFRHADEILSVE</sequence>
<feature type="compositionally biased region" description="Basic and acidic residues" evidence="1">
    <location>
        <begin position="8"/>
        <end position="17"/>
    </location>
</feature>